<dbReference type="InterPro" id="IPR029052">
    <property type="entry name" value="Metallo-depent_PP-like"/>
</dbReference>
<comment type="caution">
    <text evidence="2">The sequence shown here is derived from an EMBL/GenBank/DDBJ whole genome shotgun (WGS) entry which is preliminary data.</text>
</comment>
<dbReference type="EMBL" id="SFAZ01000117">
    <property type="protein sequence ID" value="TRU76024.1"/>
    <property type="molecule type" value="Genomic_DNA"/>
</dbReference>
<proteinExistence type="predicted"/>
<evidence type="ECO:0000313" key="3">
    <source>
        <dbReference type="Proteomes" id="UP000320674"/>
    </source>
</evidence>
<dbReference type="GO" id="GO:0016787">
    <property type="term" value="F:hydrolase activity"/>
    <property type="evidence" value="ECO:0007669"/>
    <property type="project" value="InterPro"/>
</dbReference>
<name>A0A552HXS0_MICVR</name>
<accession>A0A552HXS0</accession>
<feature type="domain" description="Calcineurin-like phosphoesterase" evidence="1">
    <location>
        <begin position="10"/>
        <end position="224"/>
    </location>
</feature>
<dbReference type="Pfam" id="PF00149">
    <property type="entry name" value="Metallophos"/>
    <property type="match status" value="1"/>
</dbReference>
<protein>
    <submittedName>
        <fullName evidence="2">TIGR04168 family protein</fullName>
    </submittedName>
</protein>
<dbReference type="AlphaFoldDB" id="A0A552HXS0"/>
<dbReference type="InterPro" id="IPR004843">
    <property type="entry name" value="Calcineurin-like_PHP"/>
</dbReference>
<evidence type="ECO:0000313" key="2">
    <source>
        <dbReference type="EMBL" id="TRU76024.1"/>
    </source>
</evidence>
<gene>
    <name evidence="2" type="ORF">EWV77_07585</name>
</gene>
<dbReference type="Proteomes" id="UP000320674">
    <property type="component" value="Unassembled WGS sequence"/>
</dbReference>
<dbReference type="InterPro" id="IPR027629">
    <property type="entry name" value="DevT-like"/>
</dbReference>
<dbReference type="SUPFAM" id="SSF56300">
    <property type="entry name" value="Metallo-dependent phosphatases"/>
    <property type="match status" value="1"/>
</dbReference>
<dbReference type="PANTHER" id="PTHR35769">
    <property type="entry name" value="CALCINEURIN-LIKE METALLO-PHOSPHOESTERASE SUPERFAMILY PROTEIN"/>
    <property type="match status" value="1"/>
</dbReference>
<dbReference type="PANTHER" id="PTHR35769:SF2">
    <property type="entry name" value="CALCINEURIN-LIKE METALLO-PHOSPHOESTERASE SUPERFAMILY PROTEIN"/>
    <property type="match status" value="1"/>
</dbReference>
<evidence type="ECO:0000259" key="1">
    <source>
        <dbReference type="Pfam" id="PF00149"/>
    </source>
</evidence>
<reference evidence="2 3" key="1">
    <citation type="submission" date="2019-01" db="EMBL/GenBank/DDBJ databases">
        <title>Coherence of Microcystis species and biogeography revealed through population genomics.</title>
        <authorList>
            <person name="Perez-Carrascal O.M."/>
            <person name="Terrat Y."/>
            <person name="Giani A."/>
            <person name="Fortin N."/>
            <person name="Tromas N."/>
            <person name="Shapiro B.J."/>
        </authorList>
    </citation>
    <scope>NUCLEOTIDE SEQUENCE [LARGE SCALE GENOMIC DNA]</scope>
    <source>
        <strain evidence="2">Mv_BB_P_19951000_S68D</strain>
    </source>
</reference>
<dbReference type="CDD" id="cd07397">
    <property type="entry name" value="MPP_NostocDevT-like"/>
    <property type="match status" value="1"/>
</dbReference>
<sequence length="317" mass="34901">MVSSFPRTYKIAVIGDVHDQWEIEDNLALEALQVDLALFVGDFGNESLEIVGRIASLSLPKAVILGNHDAWYSATPWGRKQCPYDRNQEDRVTAQLELLGVAHVGYSKLDLPGLQLSIVGGRPFTWGGSEWKNGEFLQERYNISNFAESTAKIIANIQDTAYNNLIFLGHNGPAGLGKEAEAICGRDWQPLGGDHGDPDLAAAIAQAQLLEKQVPLVSFGHMHHRLRHTTSRLRNPVVTSSRGTVYLNAASVPRILHSDTGKSRNFSLVTLAEGLVTEASLIWLNDNFEIISNRKLYHSGSSIDRLGSKSILSEQTY</sequence>
<dbReference type="Gene3D" id="3.60.21.10">
    <property type="match status" value="1"/>
</dbReference>
<dbReference type="NCBIfam" id="TIGR04168">
    <property type="entry name" value="TIGR04168 family protein"/>
    <property type="match status" value="1"/>
</dbReference>
<organism evidence="2 3">
    <name type="scientific">Microcystis viridis Mv_BB_P_19951000_S68D</name>
    <dbReference type="NCBI Taxonomy" id="2486270"/>
    <lineage>
        <taxon>Bacteria</taxon>
        <taxon>Bacillati</taxon>
        <taxon>Cyanobacteriota</taxon>
        <taxon>Cyanophyceae</taxon>
        <taxon>Oscillatoriophycideae</taxon>
        <taxon>Chroococcales</taxon>
        <taxon>Microcystaceae</taxon>
        <taxon>Microcystis</taxon>
    </lineage>
</organism>